<organism evidence="1 2">
    <name type="scientific">Puccinia sorghi</name>
    <dbReference type="NCBI Taxonomy" id="27349"/>
    <lineage>
        <taxon>Eukaryota</taxon>
        <taxon>Fungi</taxon>
        <taxon>Dikarya</taxon>
        <taxon>Basidiomycota</taxon>
        <taxon>Pucciniomycotina</taxon>
        <taxon>Pucciniomycetes</taxon>
        <taxon>Pucciniales</taxon>
        <taxon>Pucciniaceae</taxon>
        <taxon>Puccinia</taxon>
    </lineage>
</organism>
<gene>
    <name evidence="1" type="ORF">VP01_4761g1</name>
</gene>
<comment type="caution">
    <text evidence="1">The sequence shown here is derived from an EMBL/GenBank/DDBJ whole genome shotgun (WGS) entry which is preliminary data.</text>
</comment>
<evidence type="ECO:0000313" key="1">
    <source>
        <dbReference type="EMBL" id="KNZ49812.1"/>
    </source>
</evidence>
<dbReference type="VEuPathDB" id="FungiDB:VP01_4761g1"/>
<dbReference type="AlphaFoldDB" id="A0A0L6UNH1"/>
<accession>A0A0L6UNH1</accession>
<dbReference type="OrthoDB" id="2641813at2759"/>
<dbReference type="Proteomes" id="UP000037035">
    <property type="component" value="Unassembled WGS sequence"/>
</dbReference>
<protein>
    <submittedName>
        <fullName evidence="1">Uncharacterized protein</fullName>
    </submittedName>
</protein>
<dbReference type="EMBL" id="LAVV01009902">
    <property type="protein sequence ID" value="KNZ49812.1"/>
    <property type="molecule type" value="Genomic_DNA"/>
</dbReference>
<evidence type="ECO:0000313" key="2">
    <source>
        <dbReference type="Proteomes" id="UP000037035"/>
    </source>
</evidence>
<keyword evidence="2" id="KW-1185">Reference proteome</keyword>
<proteinExistence type="predicted"/>
<sequence length="185" mass="20672">MWSLNGSLAGACCIKIEELISAVISIKKCTWLNKQDWVGPQTLPTTYFASTPVILDKNSACHKTHSSICEVDNGMSVGVLAHFFRILEGSVILYTHKISSPIAQNTGFKTCIDLINGKLIQMDENLFVGDNKKLIIYYLTGWSGSSHDTQLWENRDSGFPMDSNLVIAFKKPPPESISWLRKKFD</sequence>
<name>A0A0L6UNH1_9BASI</name>
<reference evidence="1 2" key="1">
    <citation type="submission" date="2015-08" db="EMBL/GenBank/DDBJ databases">
        <title>Next Generation Sequencing and Analysis of the Genome of Puccinia sorghi L Schw, the Causal Agent of Maize Common Rust.</title>
        <authorList>
            <person name="Rochi L."/>
            <person name="Burguener G."/>
            <person name="Darino M."/>
            <person name="Turjanski A."/>
            <person name="Kreff E."/>
            <person name="Dieguez M.J."/>
            <person name="Sacco F."/>
        </authorList>
    </citation>
    <scope>NUCLEOTIDE SEQUENCE [LARGE SCALE GENOMIC DNA]</scope>
    <source>
        <strain evidence="1 2">RO10H11247</strain>
    </source>
</reference>